<evidence type="ECO:0000313" key="1">
    <source>
        <dbReference type="EMBL" id="SIN83186.1"/>
    </source>
</evidence>
<name>A0A1N6EJH0_9FLAO</name>
<dbReference type="OrthoDB" id="1449049at2"/>
<dbReference type="Proteomes" id="UP000184782">
    <property type="component" value="Unassembled WGS sequence"/>
</dbReference>
<reference evidence="2" key="1">
    <citation type="submission" date="2016-12" db="EMBL/GenBank/DDBJ databases">
        <authorList>
            <person name="Varghese N."/>
            <person name="Submissions S."/>
        </authorList>
    </citation>
    <scope>NUCLEOTIDE SEQUENCE [LARGE SCALE GENOMIC DNA]</scope>
    <source>
        <strain evidence="2">DSM 16779</strain>
    </source>
</reference>
<sequence>MTPRVKLDVNGSYKSSKLITGSVPQITSTEKDRYLLLNQSTVDNRVRKIDPTQPSSPGLASIITYKLTNVYLDWVEKFNTKINSNDYSVMVLSAYFDKDVFGAETAIPSYGVKSVNNEWILYADYSEVAASSNGTWTFVCAIYPKTYVKIFPERGPFDVNSTSSGADANPILQ</sequence>
<protein>
    <submittedName>
        <fullName evidence="1">Uncharacterized protein</fullName>
    </submittedName>
</protein>
<dbReference type="EMBL" id="FSRQ01000001">
    <property type="protein sequence ID" value="SIN83186.1"/>
    <property type="molecule type" value="Genomic_DNA"/>
</dbReference>
<dbReference type="RefSeq" id="WP_074228346.1">
    <property type="nucleotide sequence ID" value="NZ_FSRQ01000001.1"/>
</dbReference>
<accession>A0A1N6EJH0</accession>
<dbReference type="STRING" id="59733.SAMN05421769_0439"/>
<gene>
    <name evidence="1" type="ORF">SAMN05421769_0439</name>
</gene>
<evidence type="ECO:0000313" key="2">
    <source>
        <dbReference type="Proteomes" id="UP000184782"/>
    </source>
</evidence>
<proteinExistence type="predicted"/>
<organism evidence="1 2">
    <name type="scientific">Chryseobacterium scophthalmum</name>
    <dbReference type="NCBI Taxonomy" id="59733"/>
    <lineage>
        <taxon>Bacteria</taxon>
        <taxon>Pseudomonadati</taxon>
        <taxon>Bacteroidota</taxon>
        <taxon>Flavobacteriia</taxon>
        <taxon>Flavobacteriales</taxon>
        <taxon>Weeksellaceae</taxon>
        <taxon>Chryseobacterium group</taxon>
        <taxon>Chryseobacterium</taxon>
    </lineage>
</organism>
<keyword evidence="2" id="KW-1185">Reference proteome</keyword>
<dbReference type="AlphaFoldDB" id="A0A1N6EJH0"/>